<dbReference type="AlphaFoldDB" id="A0A4Y7PLR9"/>
<organism evidence="1 2">
    <name type="scientific">Rickenella mellea</name>
    <dbReference type="NCBI Taxonomy" id="50990"/>
    <lineage>
        <taxon>Eukaryota</taxon>
        <taxon>Fungi</taxon>
        <taxon>Dikarya</taxon>
        <taxon>Basidiomycota</taxon>
        <taxon>Agaricomycotina</taxon>
        <taxon>Agaricomycetes</taxon>
        <taxon>Hymenochaetales</taxon>
        <taxon>Rickenellaceae</taxon>
        <taxon>Rickenella</taxon>
    </lineage>
</organism>
<gene>
    <name evidence="1" type="ORF">BD410DRAFT_844824</name>
</gene>
<evidence type="ECO:0000313" key="2">
    <source>
        <dbReference type="Proteomes" id="UP000294933"/>
    </source>
</evidence>
<protein>
    <submittedName>
        <fullName evidence="1">Uncharacterized protein</fullName>
    </submittedName>
</protein>
<name>A0A4Y7PLR9_9AGAM</name>
<reference evidence="1 2" key="1">
    <citation type="submission" date="2018-06" db="EMBL/GenBank/DDBJ databases">
        <title>A transcriptomic atlas of mushroom development highlights an independent origin of complex multicellularity.</title>
        <authorList>
            <consortium name="DOE Joint Genome Institute"/>
            <person name="Krizsan K."/>
            <person name="Almasi E."/>
            <person name="Merenyi Z."/>
            <person name="Sahu N."/>
            <person name="Viragh M."/>
            <person name="Koszo T."/>
            <person name="Mondo S."/>
            <person name="Kiss B."/>
            <person name="Balint B."/>
            <person name="Kues U."/>
            <person name="Barry K."/>
            <person name="Hegedus J.C."/>
            <person name="Henrissat B."/>
            <person name="Johnson J."/>
            <person name="Lipzen A."/>
            <person name="Ohm R."/>
            <person name="Nagy I."/>
            <person name="Pangilinan J."/>
            <person name="Yan J."/>
            <person name="Xiong Y."/>
            <person name="Grigoriev I.V."/>
            <person name="Hibbett D.S."/>
            <person name="Nagy L.G."/>
        </authorList>
    </citation>
    <scope>NUCLEOTIDE SEQUENCE [LARGE SCALE GENOMIC DNA]</scope>
    <source>
        <strain evidence="1 2">SZMC22713</strain>
    </source>
</reference>
<sequence>MDACIGQFSIIKFPVGQEPTNHSISKNASPCAPCRKAHLKRDTNFPCNAALCKRCYDKGRVACPGEEVGVGQPQEARTGGGVLQSFVESPSINADAPPSSKSVMHNVKGPTATLRLATIGSHHNSSAKDTVYTENFDHAVSPNIDSNVNSHLYFPDRCYAQQHTYGSKEFANGGSDGNETIAASYA</sequence>
<accession>A0A4Y7PLR9</accession>
<evidence type="ECO:0000313" key="1">
    <source>
        <dbReference type="EMBL" id="TDL15931.1"/>
    </source>
</evidence>
<keyword evidence="2" id="KW-1185">Reference proteome</keyword>
<proteinExistence type="predicted"/>
<dbReference type="Proteomes" id="UP000294933">
    <property type="component" value="Unassembled WGS sequence"/>
</dbReference>
<dbReference type="VEuPathDB" id="FungiDB:BD410DRAFT_844824"/>
<dbReference type="EMBL" id="ML170257">
    <property type="protein sequence ID" value="TDL15931.1"/>
    <property type="molecule type" value="Genomic_DNA"/>
</dbReference>